<evidence type="ECO:0000256" key="1">
    <source>
        <dbReference type="SAM" id="MobiDB-lite"/>
    </source>
</evidence>
<dbReference type="EMBL" id="BOMV01000057">
    <property type="protein sequence ID" value="GIE97657.1"/>
    <property type="molecule type" value="Genomic_DNA"/>
</dbReference>
<keyword evidence="2" id="KW-0732">Signal</keyword>
<evidence type="ECO:0000313" key="3">
    <source>
        <dbReference type="EMBL" id="GIE97657.1"/>
    </source>
</evidence>
<comment type="caution">
    <text evidence="3">The sequence shown here is derived from an EMBL/GenBank/DDBJ whole genome shotgun (WGS) entry which is preliminary data.</text>
</comment>
<feature type="compositionally biased region" description="Low complexity" evidence="1">
    <location>
        <begin position="11"/>
        <end position="21"/>
    </location>
</feature>
<reference evidence="3" key="1">
    <citation type="submission" date="2021-01" db="EMBL/GenBank/DDBJ databases">
        <title>Whole genome shotgun sequence of Actinoplanes rishiriensis NBRC 108556.</title>
        <authorList>
            <person name="Komaki H."/>
            <person name="Tamura T."/>
        </authorList>
    </citation>
    <scope>NUCLEOTIDE SEQUENCE</scope>
    <source>
        <strain evidence="3">NBRC 108556</strain>
    </source>
</reference>
<dbReference type="Proteomes" id="UP000636960">
    <property type="component" value="Unassembled WGS sequence"/>
</dbReference>
<feature type="region of interest" description="Disordered" evidence="1">
    <location>
        <begin position="43"/>
        <end position="105"/>
    </location>
</feature>
<protein>
    <submittedName>
        <fullName evidence="3">Uncharacterized protein</fullName>
    </submittedName>
</protein>
<name>A0A919N1S1_9ACTN</name>
<feature type="region of interest" description="Disordered" evidence="1">
    <location>
        <begin position="1"/>
        <end position="21"/>
    </location>
</feature>
<proteinExistence type="predicted"/>
<feature type="compositionally biased region" description="Low complexity" evidence="1">
    <location>
        <begin position="49"/>
        <end position="94"/>
    </location>
</feature>
<gene>
    <name evidence="3" type="ORF">Ari01nite_51220</name>
</gene>
<sequence>MPIPTSRPAQGPGAKRAAGTGARSASAALLLLCAALAGCAAEPPVAPLPTEAPSSVAAPAPSAPTSAPVSSAPTTSTTVTRRPVESSRPTHTRTTPPPPTTEPTSACQGAVVHVIDVANDELALVPALCVATGAVLRIEHIGPGEVTNDSPDLVEQRYEAGIVQIRMIRPGTVVVTIVQNGTPHDITVVVR</sequence>
<feature type="chain" id="PRO_5037735050" evidence="2">
    <location>
        <begin position="41"/>
        <end position="191"/>
    </location>
</feature>
<organism evidence="3 4">
    <name type="scientific">Paractinoplanes rishiriensis</name>
    <dbReference type="NCBI Taxonomy" id="1050105"/>
    <lineage>
        <taxon>Bacteria</taxon>
        <taxon>Bacillati</taxon>
        <taxon>Actinomycetota</taxon>
        <taxon>Actinomycetes</taxon>
        <taxon>Micromonosporales</taxon>
        <taxon>Micromonosporaceae</taxon>
        <taxon>Paractinoplanes</taxon>
    </lineage>
</organism>
<keyword evidence="4" id="KW-1185">Reference proteome</keyword>
<evidence type="ECO:0000313" key="4">
    <source>
        <dbReference type="Proteomes" id="UP000636960"/>
    </source>
</evidence>
<dbReference type="AlphaFoldDB" id="A0A919N1S1"/>
<evidence type="ECO:0000256" key="2">
    <source>
        <dbReference type="SAM" id="SignalP"/>
    </source>
</evidence>
<accession>A0A919N1S1</accession>
<feature type="signal peptide" evidence="2">
    <location>
        <begin position="1"/>
        <end position="40"/>
    </location>
</feature>